<dbReference type="EMBL" id="CAJNRG010011446">
    <property type="protein sequence ID" value="CAF2132127.1"/>
    <property type="molecule type" value="Genomic_DNA"/>
</dbReference>
<dbReference type="Proteomes" id="UP000681720">
    <property type="component" value="Unassembled WGS sequence"/>
</dbReference>
<evidence type="ECO:0000313" key="6">
    <source>
        <dbReference type="EMBL" id="CAF2221291.1"/>
    </source>
</evidence>
<organism evidence="2 12">
    <name type="scientific">Rotaria magnacalcarata</name>
    <dbReference type="NCBI Taxonomy" id="392030"/>
    <lineage>
        <taxon>Eukaryota</taxon>
        <taxon>Metazoa</taxon>
        <taxon>Spiralia</taxon>
        <taxon>Gnathifera</taxon>
        <taxon>Rotifera</taxon>
        <taxon>Eurotatoria</taxon>
        <taxon>Bdelloidea</taxon>
        <taxon>Philodinida</taxon>
        <taxon>Philodinidae</taxon>
        <taxon>Rotaria</taxon>
    </lineage>
</organism>
<dbReference type="Proteomes" id="UP000663834">
    <property type="component" value="Unassembled WGS sequence"/>
</dbReference>
<protein>
    <submittedName>
        <fullName evidence="2">Uncharacterized protein</fullName>
    </submittedName>
</protein>
<evidence type="ECO:0000313" key="10">
    <source>
        <dbReference type="EMBL" id="CAF4074860.1"/>
    </source>
</evidence>
<accession>A0A815MUH5</accession>
<comment type="caution">
    <text evidence="2">The sequence shown here is derived from an EMBL/GenBank/DDBJ whole genome shotgun (WGS) entry which is preliminary data.</text>
</comment>
<keyword evidence="1" id="KW-0472">Membrane</keyword>
<sequence>MAAVIITNETNRASLSKDLSVTNHNNSPPLIVNSKGPFTLHYAIWPYVTLISLIIIVWLLVYVSTTLSRRHNHRNEQKNLTSFYVTQATNITGRYEASTATPSADI</sequence>
<reference evidence="2" key="1">
    <citation type="submission" date="2021-02" db="EMBL/GenBank/DDBJ databases">
        <authorList>
            <person name="Nowell W R."/>
        </authorList>
    </citation>
    <scope>NUCLEOTIDE SEQUENCE</scope>
</reference>
<dbReference type="EMBL" id="CAJNRE010015562">
    <property type="protein sequence ID" value="CAF2138660.1"/>
    <property type="molecule type" value="Genomic_DNA"/>
</dbReference>
<evidence type="ECO:0000313" key="2">
    <source>
        <dbReference type="EMBL" id="CAF1426168.1"/>
    </source>
</evidence>
<dbReference type="Proteomes" id="UP000663824">
    <property type="component" value="Unassembled WGS sequence"/>
</dbReference>
<dbReference type="Proteomes" id="UP000663887">
    <property type="component" value="Unassembled WGS sequence"/>
</dbReference>
<keyword evidence="1" id="KW-0812">Transmembrane</keyword>
<dbReference type="EMBL" id="CAJNOW010004684">
    <property type="protein sequence ID" value="CAF1426168.1"/>
    <property type="molecule type" value="Genomic_DNA"/>
</dbReference>
<dbReference type="EMBL" id="CAJOBF010000469">
    <property type="protein sequence ID" value="CAF3822566.1"/>
    <property type="molecule type" value="Genomic_DNA"/>
</dbReference>
<dbReference type="Proteomes" id="UP000663855">
    <property type="component" value="Unassembled WGS sequence"/>
</dbReference>
<dbReference type="Proteomes" id="UP000663866">
    <property type="component" value="Unassembled WGS sequence"/>
</dbReference>
<dbReference type="AlphaFoldDB" id="A0A815MUH5"/>
<dbReference type="Proteomes" id="UP000676336">
    <property type="component" value="Unassembled WGS sequence"/>
</dbReference>
<dbReference type="EMBL" id="CAJNRF010017104">
    <property type="protein sequence ID" value="CAF2221291.1"/>
    <property type="molecule type" value="Genomic_DNA"/>
</dbReference>
<evidence type="ECO:0000256" key="1">
    <source>
        <dbReference type="SAM" id="Phobius"/>
    </source>
</evidence>
<dbReference type="Proteomes" id="UP000681967">
    <property type="component" value="Unassembled WGS sequence"/>
</dbReference>
<dbReference type="EMBL" id="CAJOBG010000123">
    <property type="protein sequence ID" value="CAF3761760.1"/>
    <property type="molecule type" value="Genomic_DNA"/>
</dbReference>
<evidence type="ECO:0000313" key="12">
    <source>
        <dbReference type="Proteomes" id="UP000663834"/>
    </source>
</evidence>
<evidence type="ECO:0000313" key="9">
    <source>
        <dbReference type="EMBL" id="CAF3834869.1"/>
    </source>
</evidence>
<gene>
    <name evidence="11" type="ORF">BYL167_LOCUS19603</name>
    <name evidence="3" type="ORF">CJN711_LOCUS29866</name>
    <name evidence="10" type="ORF">GIL414_LOCUS15724</name>
    <name evidence="2" type="ORF">KQP761_LOCUS10806</name>
    <name evidence="5" type="ORF">MBJ925_LOCUS29090</name>
    <name evidence="7" type="ORF">OVN521_LOCUS1728</name>
    <name evidence="9" type="ORF">SMN809_LOCUS3088</name>
    <name evidence="8" type="ORF">UXM345_LOCUS6086</name>
    <name evidence="6" type="ORF">WKI299_LOCUS35532</name>
    <name evidence="4" type="ORF">XDN619_LOCUS24908</name>
</gene>
<dbReference type="EMBL" id="CAJNOV010014223">
    <property type="protein sequence ID" value="CAF1543293.1"/>
    <property type="molecule type" value="Genomic_DNA"/>
</dbReference>
<evidence type="ECO:0000313" key="3">
    <source>
        <dbReference type="EMBL" id="CAF1543293.1"/>
    </source>
</evidence>
<keyword evidence="13" id="KW-1185">Reference proteome</keyword>
<dbReference type="OrthoDB" id="9979652at2759"/>
<feature type="transmembrane region" description="Helical" evidence="1">
    <location>
        <begin position="44"/>
        <end position="64"/>
    </location>
</feature>
<evidence type="ECO:0000313" key="13">
    <source>
        <dbReference type="Proteomes" id="UP000663866"/>
    </source>
</evidence>
<name>A0A815MUH5_9BILA</name>
<dbReference type="EMBL" id="CAJOBI010000612">
    <property type="protein sequence ID" value="CAF3834869.1"/>
    <property type="molecule type" value="Genomic_DNA"/>
</dbReference>
<evidence type="ECO:0000313" key="11">
    <source>
        <dbReference type="EMBL" id="CAF4111202.1"/>
    </source>
</evidence>
<dbReference type="EMBL" id="CAJOBH010008367">
    <property type="protein sequence ID" value="CAF4111202.1"/>
    <property type="molecule type" value="Genomic_DNA"/>
</dbReference>
<dbReference type="Proteomes" id="UP000663856">
    <property type="component" value="Unassembled WGS sequence"/>
</dbReference>
<dbReference type="EMBL" id="CAJOBJ010006992">
    <property type="protein sequence ID" value="CAF4074860.1"/>
    <property type="molecule type" value="Genomic_DNA"/>
</dbReference>
<evidence type="ECO:0000313" key="5">
    <source>
        <dbReference type="EMBL" id="CAF2138660.1"/>
    </source>
</evidence>
<proteinExistence type="predicted"/>
<evidence type="ECO:0000313" key="4">
    <source>
        <dbReference type="EMBL" id="CAF2132127.1"/>
    </source>
</evidence>
<evidence type="ECO:0000313" key="8">
    <source>
        <dbReference type="EMBL" id="CAF3822566.1"/>
    </source>
</evidence>
<evidence type="ECO:0000313" key="7">
    <source>
        <dbReference type="EMBL" id="CAF3761760.1"/>
    </source>
</evidence>
<dbReference type="Proteomes" id="UP000663842">
    <property type="component" value="Unassembled WGS sequence"/>
</dbReference>
<keyword evidence="1" id="KW-1133">Transmembrane helix</keyword>